<name>A0AAW7YYX4_9ALTE</name>
<dbReference type="AlphaFoldDB" id="A0AAW7YYX4"/>
<dbReference type="EMBL" id="JAUOQI010000005">
    <property type="protein sequence ID" value="MDO6577401.1"/>
    <property type="molecule type" value="Genomic_DNA"/>
</dbReference>
<dbReference type="EMBL" id="CP013926">
    <property type="protein sequence ID" value="AMJ72985.1"/>
    <property type="molecule type" value="Genomic_DNA"/>
</dbReference>
<evidence type="ECO:0000259" key="1">
    <source>
        <dbReference type="Pfam" id="PF00561"/>
    </source>
</evidence>
<dbReference type="InterPro" id="IPR050266">
    <property type="entry name" value="AB_hydrolase_sf"/>
</dbReference>
<dbReference type="PANTHER" id="PTHR43798:SF33">
    <property type="entry name" value="HYDROLASE, PUTATIVE (AFU_ORTHOLOGUE AFUA_2G14860)-RELATED"/>
    <property type="match status" value="1"/>
</dbReference>
<reference evidence="3" key="2">
    <citation type="submission" date="2023-07" db="EMBL/GenBank/DDBJ databases">
        <title>Genome content predicts the carbon catabolic preferences of heterotrophic bacteria.</title>
        <authorList>
            <person name="Gralka M."/>
        </authorList>
    </citation>
    <scope>NUCLEOTIDE SEQUENCE</scope>
    <source>
        <strain evidence="3">F2M12</strain>
    </source>
</reference>
<dbReference type="InterPro" id="IPR029058">
    <property type="entry name" value="AB_hydrolase_fold"/>
</dbReference>
<keyword evidence="3" id="KW-0378">Hydrolase</keyword>
<keyword evidence="4" id="KW-1185">Reference proteome</keyword>
<dbReference type="Proteomes" id="UP001170717">
    <property type="component" value="Unassembled WGS sequence"/>
</dbReference>
<proteinExistence type="predicted"/>
<accession>A0AAW7YYX4</accession>
<reference evidence="2 4" key="1">
    <citation type="submission" date="2015-12" db="EMBL/GenBank/DDBJ databases">
        <title>Intraspecies pangenome expansion in the marine bacterium Alteromonas.</title>
        <authorList>
            <person name="Lopez-Perez M."/>
            <person name="Rodriguez-Valera F."/>
        </authorList>
    </citation>
    <scope>NUCLEOTIDE SEQUENCE [LARGE SCALE GENOMIC DNA]</scope>
    <source>
        <strain evidence="2 4">LMG 21861</strain>
    </source>
</reference>
<dbReference type="SUPFAM" id="SSF53474">
    <property type="entry name" value="alpha/beta-Hydrolases"/>
    <property type="match status" value="1"/>
</dbReference>
<protein>
    <submittedName>
        <fullName evidence="2 3">Hydrolase</fullName>
    </submittedName>
</protein>
<sequence length="234" mass="26025">MTTSAPVLFLPGTLCDERVWLPVWQRMKISQRRYVPLQWAATKDDMLALTSDRVIQDEKVHLVGYSMGGYIAALWASQNMEHVASITLIGYDAKGLSTEEIARRKQMVTMLSNGDFKPENPAYFARFVHPTHQENADVMGVVQSMAEDLGKNTLLAHTQATTPREDFVKALVKSKVPVNIIAATDDEIVPFASLQTMADSIPSANIYKVENAGHMMLMEQPEKLATLLSNCIDV</sequence>
<evidence type="ECO:0000313" key="2">
    <source>
        <dbReference type="EMBL" id="AMJ72985.1"/>
    </source>
</evidence>
<evidence type="ECO:0000313" key="5">
    <source>
        <dbReference type="Proteomes" id="UP001170717"/>
    </source>
</evidence>
<dbReference type="KEGG" id="asq:AVL57_02720"/>
<evidence type="ECO:0000313" key="3">
    <source>
        <dbReference type="EMBL" id="MDO6577401.1"/>
    </source>
</evidence>
<dbReference type="PANTHER" id="PTHR43798">
    <property type="entry name" value="MONOACYLGLYCEROL LIPASE"/>
    <property type="match status" value="1"/>
</dbReference>
<evidence type="ECO:0000313" key="4">
    <source>
        <dbReference type="Proteomes" id="UP000056750"/>
    </source>
</evidence>
<dbReference type="GO" id="GO:0016020">
    <property type="term" value="C:membrane"/>
    <property type="evidence" value="ECO:0007669"/>
    <property type="project" value="TreeGrafter"/>
</dbReference>
<dbReference type="Proteomes" id="UP000056750">
    <property type="component" value="Chromosome"/>
</dbReference>
<dbReference type="GO" id="GO:0046464">
    <property type="term" value="P:acylglycerol catabolic process"/>
    <property type="evidence" value="ECO:0007669"/>
    <property type="project" value="TreeGrafter"/>
</dbReference>
<feature type="domain" description="AB hydrolase-1" evidence="1">
    <location>
        <begin position="56"/>
        <end position="221"/>
    </location>
</feature>
<dbReference type="InterPro" id="IPR000073">
    <property type="entry name" value="AB_hydrolase_1"/>
</dbReference>
<gene>
    <name evidence="2" type="ORF">AVL57_02720</name>
    <name evidence="3" type="ORF">Q4527_08355</name>
</gene>
<dbReference type="RefSeq" id="WP_057794545.1">
    <property type="nucleotide sequence ID" value="NZ_CANLMS010000004.1"/>
</dbReference>
<dbReference type="Gene3D" id="3.40.50.1820">
    <property type="entry name" value="alpha/beta hydrolase"/>
    <property type="match status" value="1"/>
</dbReference>
<dbReference type="GO" id="GO:0047372">
    <property type="term" value="F:monoacylglycerol lipase activity"/>
    <property type="evidence" value="ECO:0007669"/>
    <property type="project" value="TreeGrafter"/>
</dbReference>
<dbReference type="GeneID" id="83256567"/>
<dbReference type="Pfam" id="PF00561">
    <property type="entry name" value="Abhydrolase_1"/>
    <property type="match status" value="1"/>
</dbReference>
<organism evidence="3 5">
    <name type="scientific">Alteromonas stellipolaris</name>
    <dbReference type="NCBI Taxonomy" id="233316"/>
    <lineage>
        <taxon>Bacteria</taxon>
        <taxon>Pseudomonadati</taxon>
        <taxon>Pseudomonadota</taxon>
        <taxon>Gammaproteobacteria</taxon>
        <taxon>Alteromonadales</taxon>
        <taxon>Alteromonadaceae</taxon>
        <taxon>Alteromonas/Salinimonas group</taxon>
        <taxon>Alteromonas</taxon>
    </lineage>
</organism>